<dbReference type="SUPFAM" id="SSF56935">
    <property type="entry name" value="Porins"/>
    <property type="match status" value="1"/>
</dbReference>
<dbReference type="InterPro" id="IPR033900">
    <property type="entry name" value="Gram_neg_porin_domain"/>
</dbReference>
<name>A0ABX0VU71_9RHOB</name>
<evidence type="ECO:0000313" key="4">
    <source>
        <dbReference type="Proteomes" id="UP000709466"/>
    </source>
</evidence>
<keyword evidence="4" id="KW-1185">Reference proteome</keyword>
<reference evidence="3 4" key="1">
    <citation type="submission" date="2020-03" db="EMBL/GenBank/DDBJ databases">
        <title>Bacterial isolates of synthetic phycosphere.</title>
        <authorList>
            <person name="Fu H."/>
            <person name="Moran M.A."/>
        </authorList>
    </citation>
    <scope>NUCLEOTIDE SEQUENCE [LARGE SCALE GENOMIC DNA]</scope>
    <source>
        <strain evidence="3 4">HF1</strain>
    </source>
</reference>
<proteinExistence type="predicted"/>
<evidence type="ECO:0000313" key="3">
    <source>
        <dbReference type="EMBL" id="NIY71594.1"/>
    </source>
</evidence>
<protein>
    <submittedName>
        <fullName evidence="3">Porin</fullName>
    </submittedName>
</protein>
<feature type="chain" id="PRO_5047504735" evidence="1">
    <location>
        <begin position="21"/>
        <end position="355"/>
    </location>
</feature>
<dbReference type="Proteomes" id="UP000709466">
    <property type="component" value="Unassembled WGS sequence"/>
</dbReference>
<gene>
    <name evidence="3" type="ORF">HCZ30_04000</name>
</gene>
<dbReference type="RefSeq" id="WP_167636543.1">
    <property type="nucleotide sequence ID" value="NZ_JAATOP010000002.1"/>
</dbReference>
<dbReference type="Gene3D" id="2.40.160.10">
    <property type="entry name" value="Porin"/>
    <property type="match status" value="1"/>
</dbReference>
<organism evidence="3 4">
    <name type="scientific">Marivivens donghaensis</name>
    <dbReference type="NCBI Taxonomy" id="1699413"/>
    <lineage>
        <taxon>Bacteria</taxon>
        <taxon>Pseudomonadati</taxon>
        <taxon>Pseudomonadota</taxon>
        <taxon>Alphaproteobacteria</taxon>
        <taxon>Rhodobacterales</taxon>
        <taxon>Paracoccaceae</taxon>
        <taxon>Marivivens group</taxon>
        <taxon>Marivivens</taxon>
    </lineage>
</organism>
<evidence type="ECO:0000256" key="1">
    <source>
        <dbReference type="SAM" id="SignalP"/>
    </source>
</evidence>
<keyword evidence="1" id="KW-0732">Signal</keyword>
<comment type="caution">
    <text evidence="3">The sequence shown here is derived from an EMBL/GenBank/DDBJ whole genome shotgun (WGS) entry which is preliminary data.</text>
</comment>
<dbReference type="InterPro" id="IPR023614">
    <property type="entry name" value="Porin_dom_sf"/>
</dbReference>
<dbReference type="EMBL" id="JAATOP010000002">
    <property type="protein sequence ID" value="NIY71594.1"/>
    <property type="molecule type" value="Genomic_DNA"/>
</dbReference>
<accession>A0ABX0VU71</accession>
<feature type="domain" description="Porin" evidence="2">
    <location>
        <begin position="7"/>
        <end position="330"/>
    </location>
</feature>
<evidence type="ECO:0000259" key="2">
    <source>
        <dbReference type="Pfam" id="PF13609"/>
    </source>
</evidence>
<feature type="signal peptide" evidence="1">
    <location>
        <begin position="1"/>
        <end position="20"/>
    </location>
</feature>
<dbReference type="Pfam" id="PF13609">
    <property type="entry name" value="Porin_4"/>
    <property type="match status" value="1"/>
</dbReference>
<sequence>MKKILLASASIVAFAGVAAAEVNYTGSATLGYNDEVNAAAGGDDNDGFYWDANVAVTLSQELDNGLTAAASFDYDVADNNTGQDLTSGGYVLSLTSDMAGLYYGDTGTAADSLWVSAGDMESDGFTSDAFDGANDAVLRGDMTFGDVDVSVSYTIASATQDLDQLSVAAKAALGQFTVVAAYEEAADVAEAGDFNDDEIMGLSVSTSMAGADFVLAYAEDENSDSTGLKVTYPVGPVKLTAYYVSESVGDDNYGVKAAYANGPVSLTVDYQDDQGVAKTSIDGSYDLANGLMVYAGAYMEDNQDDEYYVAGQYDLGGDATLLVSYADAGTTGNADDEVGAGDYQLGTTVEVSFSF</sequence>